<dbReference type="Proteomes" id="UP001497700">
    <property type="component" value="Unassembled WGS sequence"/>
</dbReference>
<name>A0ACB9Z077_9PEZI</name>
<evidence type="ECO:0000313" key="2">
    <source>
        <dbReference type="Proteomes" id="UP001497700"/>
    </source>
</evidence>
<reference evidence="1 2" key="1">
    <citation type="journal article" date="2022" name="New Phytol.">
        <title>Ecological generalism drives hyperdiversity of secondary metabolite gene clusters in xylarialean endophytes.</title>
        <authorList>
            <person name="Franco M.E.E."/>
            <person name="Wisecaver J.H."/>
            <person name="Arnold A.E."/>
            <person name="Ju Y.M."/>
            <person name="Slot J.C."/>
            <person name="Ahrendt S."/>
            <person name="Moore L.P."/>
            <person name="Eastman K.E."/>
            <person name="Scott K."/>
            <person name="Konkel Z."/>
            <person name="Mondo S.J."/>
            <person name="Kuo A."/>
            <person name="Hayes R.D."/>
            <person name="Haridas S."/>
            <person name="Andreopoulos B."/>
            <person name="Riley R."/>
            <person name="LaButti K."/>
            <person name="Pangilinan J."/>
            <person name="Lipzen A."/>
            <person name="Amirebrahimi M."/>
            <person name="Yan J."/>
            <person name="Adam C."/>
            <person name="Keymanesh K."/>
            <person name="Ng V."/>
            <person name="Louie K."/>
            <person name="Northen T."/>
            <person name="Drula E."/>
            <person name="Henrissat B."/>
            <person name="Hsieh H.M."/>
            <person name="Youens-Clark K."/>
            <person name="Lutzoni F."/>
            <person name="Miadlikowska J."/>
            <person name="Eastwood D.C."/>
            <person name="Hamelin R.C."/>
            <person name="Grigoriev I.V."/>
            <person name="U'Ren J.M."/>
        </authorList>
    </citation>
    <scope>NUCLEOTIDE SEQUENCE [LARGE SCALE GENOMIC DNA]</scope>
    <source>
        <strain evidence="1 2">CBS 119005</strain>
    </source>
</reference>
<keyword evidence="2" id="KW-1185">Reference proteome</keyword>
<evidence type="ECO:0000313" key="1">
    <source>
        <dbReference type="EMBL" id="KAI4864882.1"/>
    </source>
</evidence>
<gene>
    <name evidence="1" type="ORF">F4820DRAFT_323924</name>
</gene>
<protein>
    <submittedName>
        <fullName evidence="1">Platelet-activating factor acetylhydrolase, isoform II-domain-containing protein</fullName>
    </submittedName>
</protein>
<proteinExistence type="predicted"/>
<comment type="caution">
    <text evidence="1">The sequence shown here is derived from an EMBL/GenBank/DDBJ whole genome shotgun (WGS) entry which is preliminary data.</text>
</comment>
<sequence>MASEKQQKGQRRRPGPSPPREFREHLFHTLPEYTGPYSVGVMEIEVPAREPRTFSNIKRNGVHALRMDTVLCSIFYPCDSSSYALKRGKKPTKVTWLPRPRALTSKGYAKFFDTPRLPVTAYIAATTMFTKLPAFRNAKLAATHAGATTTPPHHAASSSTHSQDTLTESGEGKPLFPVIFFSHGLGGSRTCCSTVCGELASNGFVVVALEHRDGSGARSYVNVPPSGNLAAGLEIDNTNPKGYYKVDYIFPRDNPLDTSPHNSQGVDIGLRYAQIEMRTAEVQEAYSVLELLNSGQGDFILKNNLRKKGNAGSSSKGLQGIDWSDWKGKLFLQNVTMMGHSFGGATTVEIVRRADRLPYIGQGIVLDAWASATPKMGEMTHQPLRKPLLAITSEAFMHWTDNFNRMSDIVSETRDSGAPCWMMTIKGSTHLSQTDFAILYPRWMSMFIKTVVNPRRAVYLTVNSSLEFLSRVLPPECTSGNVWMDEGILRTKPYTTELPRDYRPNDKFMASRLRIPHEFRLRTGNWLRRKSRVSEVATDIKGKPLTGLVNYARGNEVWIHFSPDQEER</sequence>
<organism evidence="1 2">
    <name type="scientific">Hypoxylon rubiginosum</name>
    <dbReference type="NCBI Taxonomy" id="110542"/>
    <lineage>
        <taxon>Eukaryota</taxon>
        <taxon>Fungi</taxon>
        <taxon>Dikarya</taxon>
        <taxon>Ascomycota</taxon>
        <taxon>Pezizomycotina</taxon>
        <taxon>Sordariomycetes</taxon>
        <taxon>Xylariomycetidae</taxon>
        <taxon>Xylariales</taxon>
        <taxon>Hypoxylaceae</taxon>
        <taxon>Hypoxylon</taxon>
    </lineage>
</organism>
<dbReference type="EMBL" id="MU393480">
    <property type="protein sequence ID" value="KAI4864882.1"/>
    <property type="molecule type" value="Genomic_DNA"/>
</dbReference>
<accession>A0ACB9Z077</accession>